<organism evidence="6 7">
    <name type="scientific">Plantactinospora alkalitolerans</name>
    <dbReference type="NCBI Taxonomy" id="2789879"/>
    <lineage>
        <taxon>Bacteria</taxon>
        <taxon>Bacillati</taxon>
        <taxon>Actinomycetota</taxon>
        <taxon>Actinomycetes</taxon>
        <taxon>Micromonosporales</taxon>
        <taxon>Micromonosporaceae</taxon>
        <taxon>Plantactinospora</taxon>
    </lineage>
</organism>
<dbReference type="InterPro" id="IPR001017">
    <property type="entry name" value="DH_E1"/>
</dbReference>
<evidence type="ECO:0000256" key="1">
    <source>
        <dbReference type="ARBA" id="ARBA00001964"/>
    </source>
</evidence>
<dbReference type="Pfam" id="PF00676">
    <property type="entry name" value="E1_dh"/>
    <property type="match status" value="1"/>
</dbReference>
<comment type="caution">
    <text evidence="6">The sequence shown here is derived from an EMBL/GenBank/DDBJ whole genome shotgun (WGS) entry which is preliminary data.</text>
</comment>
<dbReference type="EMBL" id="JADPUN010000166">
    <property type="protein sequence ID" value="MBF9130693.1"/>
    <property type="molecule type" value="Genomic_DNA"/>
</dbReference>
<dbReference type="RefSeq" id="WP_196202260.1">
    <property type="nucleotide sequence ID" value="NZ_JADPUN010000166.1"/>
</dbReference>
<name>A0ABS0GWW8_9ACTN</name>
<dbReference type="SUPFAM" id="SSF52518">
    <property type="entry name" value="Thiamin diphosphate-binding fold (THDP-binding)"/>
    <property type="match status" value="1"/>
</dbReference>
<evidence type="ECO:0000259" key="5">
    <source>
        <dbReference type="Pfam" id="PF00676"/>
    </source>
</evidence>
<feature type="region of interest" description="Disordered" evidence="4">
    <location>
        <begin position="1"/>
        <end position="34"/>
    </location>
</feature>
<feature type="compositionally biased region" description="Low complexity" evidence="4">
    <location>
        <begin position="1"/>
        <end position="10"/>
    </location>
</feature>
<gene>
    <name evidence="6" type="primary">pdhA</name>
    <name evidence="6" type="ORF">I0C86_17255</name>
</gene>
<dbReference type="CDD" id="cd02000">
    <property type="entry name" value="TPP_E1_PDC_ADC_BCADC"/>
    <property type="match status" value="1"/>
</dbReference>
<evidence type="ECO:0000313" key="6">
    <source>
        <dbReference type="EMBL" id="MBF9130693.1"/>
    </source>
</evidence>
<dbReference type="InterPro" id="IPR050771">
    <property type="entry name" value="Alpha-ketoacid_DH_E1_comp"/>
</dbReference>
<evidence type="ECO:0000256" key="3">
    <source>
        <dbReference type="ARBA" id="ARBA00023052"/>
    </source>
</evidence>
<sequence>MAKGDPAGTARGRRATTRSARPGGTTPGAGDLVQLLTPDGDRIDKVTWSDGTEYRVDFTDEEYRGLYRDLVLVRKLDAEATALQRQGELGIWASLLGQEAAQVGSGRALRTQDMAFPTYREHGVLYCRGIDPIMPLGLFRGVDLGGWDPNEFKFNMYTIVIGAQTLHATGYAMGVNMDGRTGTDDGEAVIAYFGDGASAQGDVNEAFIWASVFNAPMVFFCQNNQYAISEPLERQTRIPLYQRAAGFGFPGVRVDGNDVLATYAVTRAALDNARHGQGPTLIEAYTYRMGAHTTTDDPTRYRIASEVEAWQAKDPIARVRTFLTKQGIADDAFLAEVDEQAKQEALRLRERVLEMPDPEPLTMFDNVFPHGSPEVDAQRELTARYMDSFEGSAH</sequence>
<keyword evidence="7" id="KW-1185">Reference proteome</keyword>
<dbReference type="PANTHER" id="PTHR43380">
    <property type="entry name" value="2-OXOISOVALERATE DEHYDROGENASE SUBUNIT ALPHA, MITOCHONDRIAL"/>
    <property type="match status" value="1"/>
</dbReference>
<feature type="domain" description="Dehydrogenase E1 component" evidence="5">
    <location>
        <begin position="70"/>
        <end position="344"/>
    </location>
</feature>
<proteinExistence type="predicted"/>
<keyword evidence="3" id="KW-0786">Thiamine pyrophosphate</keyword>
<dbReference type="Proteomes" id="UP000638560">
    <property type="component" value="Unassembled WGS sequence"/>
</dbReference>
<dbReference type="InterPro" id="IPR017596">
    <property type="entry name" value="PdhA/BkdA"/>
</dbReference>
<keyword evidence="6" id="KW-0670">Pyruvate</keyword>
<dbReference type="InterPro" id="IPR029061">
    <property type="entry name" value="THDP-binding"/>
</dbReference>
<accession>A0ABS0GWW8</accession>
<protein>
    <submittedName>
        <fullName evidence="6">Pyruvate dehydrogenase (Acetyl-transferring) E1 component subunit alpha</fullName>
    </submittedName>
</protein>
<dbReference type="NCBIfam" id="TIGR03181">
    <property type="entry name" value="PDH_E1_alph_x"/>
    <property type="match status" value="1"/>
</dbReference>
<keyword evidence="2" id="KW-0560">Oxidoreductase</keyword>
<evidence type="ECO:0000256" key="2">
    <source>
        <dbReference type="ARBA" id="ARBA00023002"/>
    </source>
</evidence>
<dbReference type="Gene3D" id="3.40.50.970">
    <property type="match status" value="1"/>
</dbReference>
<evidence type="ECO:0000256" key="4">
    <source>
        <dbReference type="SAM" id="MobiDB-lite"/>
    </source>
</evidence>
<reference evidence="6 7" key="1">
    <citation type="submission" date="2020-11" db="EMBL/GenBank/DDBJ databases">
        <title>A novel isolate from a Black sea contaminated sediment with potential to produce alkanes: Plantactinospora alkalitolerans sp. nov.</title>
        <authorList>
            <person name="Carro L."/>
            <person name="Veyisoglu A."/>
            <person name="Guven K."/>
            <person name="Schumann P."/>
            <person name="Klenk H.-P."/>
            <person name="Sahin N."/>
        </authorList>
    </citation>
    <scope>NUCLEOTIDE SEQUENCE [LARGE SCALE GENOMIC DNA]</scope>
    <source>
        <strain evidence="6 7">S1510</strain>
    </source>
</reference>
<dbReference type="PANTHER" id="PTHR43380:SF1">
    <property type="entry name" value="2-OXOISOVALERATE DEHYDROGENASE SUBUNIT ALPHA, MITOCHONDRIAL"/>
    <property type="match status" value="1"/>
</dbReference>
<comment type="cofactor">
    <cofactor evidence="1">
        <name>thiamine diphosphate</name>
        <dbReference type="ChEBI" id="CHEBI:58937"/>
    </cofactor>
</comment>
<evidence type="ECO:0000313" key="7">
    <source>
        <dbReference type="Proteomes" id="UP000638560"/>
    </source>
</evidence>